<proteinExistence type="predicted"/>
<organism evidence="1 2">
    <name type="scientific">Proteus vulgaris</name>
    <dbReference type="NCBI Taxonomy" id="585"/>
    <lineage>
        <taxon>Bacteria</taxon>
        <taxon>Pseudomonadati</taxon>
        <taxon>Pseudomonadota</taxon>
        <taxon>Gammaproteobacteria</taxon>
        <taxon>Enterobacterales</taxon>
        <taxon>Morganellaceae</taxon>
        <taxon>Proteus</taxon>
    </lineage>
</organism>
<dbReference type="EMBL" id="UGTW01000001">
    <property type="protein sequence ID" value="SUC14575.1"/>
    <property type="molecule type" value="Genomic_DNA"/>
</dbReference>
<sequence>MQPIHKSEELMKSLQERISNEEVSNDFELMQILKEIEKYSSGLEKNHLKALAYSLNNDIDKASHYFELSLQVSNIDYARNYLAVINQRASNIKYMHLLHRFADEYESPTFSYLAYQSCLYIADLSKAEKFMAKVIKLSDEDKRNGYLNEFKNARHALMKYLKLSGLEEKNLMTLANLIIAILDEWNIQIVAINYTNTSAYDEQSNLFMMTAECDDVEVLSDMNIELAYRLTEYDEFIGKNFSVFIGGVDDVSKLKERLKWL</sequence>
<accession>A0A379F4M1</accession>
<evidence type="ECO:0000313" key="2">
    <source>
        <dbReference type="Proteomes" id="UP000254331"/>
    </source>
</evidence>
<evidence type="ECO:0000313" key="1">
    <source>
        <dbReference type="EMBL" id="SUC14575.1"/>
    </source>
</evidence>
<dbReference type="RefSeq" id="WP_115370360.1">
    <property type="nucleotide sequence ID" value="NZ_JAGKLH010000164.1"/>
</dbReference>
<reference evidence="1 2" key="1">
    <citation type="submission" date="2018-06" db="EMBL/GenBank/DDBJ databases">
        <authorList>
            <consortium name="Pathogen Informatics"/>
            <person name="Doyle S."/>
        </authorList>
    </citation>
    <scope>NUCLEOTIDE SEQUENCE [LARGE SCALE GENOMIC DNA]</scope>
    <source>
        <strain evidence="1 2">NCTC10376</strain>
    </source>
</reference>
<gene>
    <name evidence="1" type="ORF">NCTC10376_00381</name>
</gene>
<dbReference type="Proteomes" id="UP000254331">
    <property type="component" value="Unassembled WGS sequence"/>
</dbReference>
<protein>
    <recommendedName>
        <fullName evidence="3">Tetratricopeptide repeat protein</fullName>
    </recommendedName>
</protein>
<name>A0A379F4M1_PROVU</name>
<dbReference type="AlphaFoldDB" id="A0A379F4M1"/>
<evidence type="ECO:0008006" key="3">
    <source>
        <dbReference type="Google" id="ProtNLM"/>
    </source>
</evidence>